<dbReference type="SUPFAM" id="SSF53822">
    <property type="entry name" value="Periplasmic binding protein-like I"/>
    <property type="match status" value="1"/>
</dbReference>
<dbReference type="Gene3D" id="3.40.50.2300">
    <property type="match status" value="1"/>
</dbReference>
<dbReference type="Proteomes" id="UP001055286">
    <property type="component" value="Unassembled WGS sequence"/>
</dbReference>
<sequence>MPSGNQAGVYAAALARLDAVARIGSDDARTAVAEMTRKAPRDRLFGDLTVRPDGRAIHPISPFEV</sequence>
<gene>
    <name evidence="1" type="ORF">MPEAHAMD_5868</name>
</gene>
<name>A0AA37HGY0_9HYPH</name>
<dbReference type="AlphaFoldDB" id="A0AA37HGY0"/>
<accession>A0AA37HGY0</accession>
<dbReference type="InterPro" id="IPR028082">
    <property type="entry name" value="Peripla_BP_I"/>
</dbReference>
<keyword evidence="2" id="KW-1185">Reference proteome</keyword>
<dbReference type="EMBL" id="BPQJ01000045">
    <property type="protein sequence ID" value="GJD65673.1"/>
    <property type="molecule type" value="Genomic_DNA"/>
</dbReference>
<organism evidence="1 2">
    <name type="scientific">Methylobacterium frigidaeris</name>
    <dbReference type="NCBI Taxonomy" id="2038277"/>
    <lineage>
        <taxon>Bacteria</taxon>
        <taxon>Pseudomonadati</taxon>
        <taxon>Pseudomonadota</taxon>
        <taxon>Alphaproteobacteria</taxon>
        <taxon>Hyphomicrobiales</taxon>
        <taxon>Methylobacteriaceae</taxon>
        <taxon>Methylobacterium</taxon>
    </lineage>
</organism>
<protein>
    <submittedName>
        <fullName evidence="1">Uncharacterized protein</fullName>
    </submittedName>
</protein>
<proteinExistence type="predicted"/>
<comment type="caution">
    <text evidence="1">The sequence shown here is derived from an EMBL/GenBank/DDBJ whole genome shotgun (WGS) entry which is preliminary data.</text>
</comment>
<reference evidence="1" key="2">
    <citation type="submission" date="2021-08" db="EMBL/GenBank/DDBJ databases">
        <authorList>
            <person name="Tani A."/>
            <person name="Ola A."/>
            <person name="Ogura Y."/>
            <person name="Katsura K."/>
            <person name="Hayashi T."/>
        </authorList>
    </citation>
    <scope>NUCLEOTIDE SEQUENCE</scope>
    <source>
        <strain evidence="1">JCM 32048</strain>
    </source>
</reference>
<evidence type="ECO:0000313" key="2">
    <source>
        <dbReference type="Proteomes" id="UP001055286"/>
    </source>
</evidence>
<reference evidence="1" key="1">
    <citation type="journal article" date="2016" name="Front. Microbiol.">
        <title>Genome Sequence of the Piezophilic, Mesophilic Sulfate-Reducing Bacterium Desulfovibrio indicus J2T.</title>
        <authorList>
            <person name="Cao J."/>
            <person name="Maignien L."/>
            <person name="Shao Z."/>
            <person name="Alain K."/>
            <person name="Jebbar M."/>
        </authorList>
    </citation>
    <scope>NUCLEOTIDE SEQUENCE</scope>
    <source>
        <strain evidence="1">JCM 32048</strain>
    </source>
</reference>
<dbReference type="RefSeq" id="WP_099901269.1">
    <property type="nucleotide sequence ID" value="NZ_BPQJ01000045.1"/>
</dbReference>
<evidence type="ECO:0000313" key="1">
    <source>
        <dbReference type="EMBL" id="GJD65673.1"/>
    </source>
</evidence>